<evidence type="ECO:0000256" key="1">
    <source>
        <dbReference type="ARBA" id="ARBA00004141"/>
    </source>
</evidence>
<dbReference type="GO" id="GO:0016020">
    <property type="term" value="C:membrane"/>
    <property type="evidence" value="ECO:0007669"/>
    <property type="project" value="UniProtKB-SubCell"/>
</dbReference>
<proteinExistence type="predicted"/>
<dbReference type="EMBL" id="CAMXCT020000952">
    <property type="protein sequence ID" value="CAL1138456.1"/>
    <property type="molecule type" value="Genomic_DNA"/>
</dbReference>
<name>A0A9P1C4X4_9DINO</name>
<dbReference type="InterPro" id="IPR021147">
    <property type="entry name" value="DUF697"/>
</dbReference>
<reference evidence="6" key="1">
    <citation type="submission" date="2022-10" db="EMBL/GenBank/DDBJ databases">
        <authorList>
            <person name="Chen Y."/>
            <person name="Dougan E. K."/>
            <person name="Chan C."/>
            <person name="Rhodes N."/>
            <person name="Thang M."/>
        </authorList>
    </citation>
    <scope>NUCLEOTIDE SEQUENCE</scope>
</reference>
<dbReference type="EMBL" id="CAMXCT030000952">
    <property type="protein sequence ID" value="CAL4772393.1"/>
    <property type="molecule type" value="Genomic_DNA"/>
</dbReference>
<reference evidence="7" key="2">
    <citation type="submission" date="2024-04" db="EMBL/GenBank/DDBJ databases">
        <authorList>
            <person name="Chen Y."/>
            <person name="Shah S."/>
            <person name="Dougan E. K."/>
            <person name="Thang M."/>
            <person name="Chan C."/>
        </authorList>
    </citation>
    <scope>NUCLEOTIDE SEQUENCE [LARGE SCALE GENOMIC DNA]</scope>
</reference>
<protein>
    <submittedName>
        <fullName evidence="8">G domain-containing protein</fullName>
    </submittedName>
</protein>
<dbReference type="Pfam" id="PF05128">
    <property type="entry name" value="DUF697"/>
    <property type="match status" value="1"/>
</dbReference>
<evidence type="ECO:0000256" key="5">
    <source>
        <dbReference type="SAM" id="Phobius"/>
    </source>
</evidence>
<evidence type="ECO:0000256" key="2">
    <source>
        <dbReference type="ARBA" id="ARBA00022692"/>
    </source>
</evidence>
<accession>A0A9P1C4X4</accession>
<dbReference type="Proteomes" id="UP001152797">
    <property type="component" value="Unassembled WGS sequence"/>
</dbReference>
<comment type="subcellular location">
    <subcellularLocation>
        <location evidence="1">Membrane</location>
        <topology evidence="1">Multi-pass membrane protein</topology>
    </subcellularLocation>
</comment>
<evidence type="ECO:0000256" key="4">
    <source>
        <dbReference type="ARBA" id="ARBA00023136"/>
    </source>
</evidence>
<feature type="transmembrane region" description="Helical" evidence="5">
    <location>
        <begin position="255"/>
        <end position="279"/>
    </location>
</feature>
<evidence type="ECO:0000313" key="8">
    <source>
        <dbReference type="EMBL" id="CAL4772393.1"/>
    </source>
</evidence>
<keyword evidence="2 5" id="KW-0812">Transmembrane</keyword>
<evidence type="ECO:0000256" key="3">
    <source>
        <dbReference type="ARBA" id="ARBA00022989"/>
    </source>
</evidence>
<keyword evidence="9" id="KW-1185">Reference proteome</keyword>
<keyword evidence="3 5" id="KW-1133">Transmembrane helix</keyword>
<feature type="transmembrane region" description="Helical" evidence="5">
    <location>
        <begin position="300"/>
        <end position="319"/>
    </location>
</feature>
<keyword evidence="4 5" id="KW-0472">Membrane</keyword>
<evidence type="ECO:0000313" key="6">
    <source>
        <dbReference type="EMBL" id="CAI3985081.1"/>
    </source>
</evidence>
<organism evidence="6">
    <name type="scientific">Cladocopium goreaui</name>
    <dbReference type="NCBI Taxonomy" id="2562237"/>
    <lineage>
        <taxon>Eukaryota</taxon>
        <taxon>Sar</taxon>
        <taxon>Alveolata</taxon>
        <taxon>Dinophyceae</taxon>
        <taxon>Suessiales</taxon>
        <taxon>Symbiodiniaceae</taxon>
        <taxon>Cladocopium</taxon>
    </lineage>
</organism>
<dbReference type="EMBL" id="CAMXCT010000952">
    <property type="protein sequence ID" value="CAI3985081.1"/>
    <property type="molecule type" value="Genomic_DNA"/>
</dbReference>
<evidence type="ECO:0000313" key="7">
    <source>
        <dbReference type="EMBL" id="CAL1138456.1"/>
    </source>
</evidence>
<sequence>MACQEARAPYQQGDMISLRNSPRLLILGGQSGLGKRIVNDFANHIGDGLGCAAIDCLGTETISRCPAAERCLVHLYQIQRQEDMWSAVESLLERKKASECVSSELAEQLHAVWWVVDDNLELELEAVWKPPPEMAEMPIVILVNCALKRSQLQAVKDRCPWATAVLPLLPVDVPLRVCEACDEIVEEGQEGGCRNSLCPMFGADVYHLKAIQGMQKLYDETVKHLPAPKSFQEDQMDRLHDIDVRAQRFIQVSGALAVAAGATPVPFIEFLLLICILRTMMLDLARVYEIHLPSMSGMQLLNVPGSALGIASIMLGSLLKLHPHWSALGGLLNAIISSCFTAAIGFLFQEIFRRKAGRGEICQDWEQVMSQQEQRDFLLQQLQVW</sequence>
<comment type="caution">
    <text evidence="6">The sequence shown here is derived from an EMBL/GenBank/DDBJ whole genome shotgun (WGS) entry which is preliminary data.</text>
</comment>
<dbReference type="AlphaFoldDB" id="A0A9P1C4X4"/>
<gene>
    <name evidence="6" type="ORF">C1SCF055_LOCUS12566</name>
</gene>
<evidence type="ECO:0000313" key="9">
    <source>
        <dbReference type="Proteomes" id="UP001152797"/>
    </source>
</evidence>
<feature type="transmembrane region" description="Helical" evidence="5">
    <location>
        <begin position="325"/>
        <end position="348"/>
    </location>
</feature>